<dbReference type="InterPro" id="IPR011023">
    <property type="entry name" value="Nop2p"/>
</dbReference>
<organism evidence="8">
    <name type="scientific">Ignavibacterium album</name>
    <dbReference type="NCBI Taxonomy" id="591197"/>
    <lineage>
        <taxon>Bacteria</taxon>
        <taxon>Pseudomonadati</taxon>
        <taxon>Ignavibacteriota</taxon>
        <taxon>Ignavibacteria</taxon>
        <taxon>Ignavibacteriales</taxon>
        <taxon>Ignavibacteriaceae</taxon>
        <taxon>Ignavibacterium</taxon>
    </lineage>
</organism>
<evidence type="ECO:0000313" key="8">
    <source>
        <dbReference type="EMBL" id="HFI92170.1"/>
    </source>
</evidence>
<keyword evidence="4 6" id="KW-0949">S-adenosyl-L-methionine</keyword>
<dbReference type="Pfam" id="PF01189">
    <property type="entry name" value="Methyltr_RsmB-F"/>
    <property type="match status" value="1"/>
</dbReference>
<gene>
    <name evidence="8" type="ORF">ENS31_11695</name>
</gene>
<dbReference type="PROSITE" id="PS01153">
    <property type="entry name" value="NOL1_NOP2_SUN"/>
    <property type="match status" value="1"/>
</dbReference>
<evidence type="ECO:0000256" key="2">
    <source>
        <dbReference type="ARBA" id="ARBA00022603"/>
    </source>
</evidence>
<protein>
    <submittedName>
        <fullName evidence="8">RsmB/NOP family class I SAM-dependent RNA methyltransferase</fullName>
    </submittedName>
</protein>
<comment type="similarity">
    <text evidence="1 6">Belongs to the class I-like SAM-binding methyltransferase superfamily. RsmB/NOP family.</text>
</comment>
<dbReference type="EMBL" id="DSUJ01000010">
    <property type="protein sequence ID" value="HFI92170.1"/>
    <property type="molecule type" value="Genomic_DNA"/>
</dbReference>
<dbReference type="PANTHER" id="PTHR22807:SF30">
    <property type="entry name" value="28S RRNA (CYTOSINE(4447)-C(5))-METHYLTRANSFERASE-RELATED"/>
    <property type="match status" value="1"/>
</dbReference>
<dbReference type="PRINTS" id="PR02008">
    <property type="entry name" value="RCMTFAMILY"/>
</dbReference>
<dbReference type="InterPro" id="IPR001678">
    <property type="entry name" value="MeTrfase_RsmB-F_NOP2_dom"/>
</dbReference>
<evidence type="ECO:0000256" key="3">
    <source>
        <dbReference type="ARBA" id="ARBA00022679"/>
    </source>
</evidence>
<dbReference type="GO" id="GO:0001510">
    <property type="term" value="P:RNA methylation"/>
    <property type="evidence" value="ECO:0007669"/>
    <property type="project" value="InterPro"/>
</dbReference>
<feature type="active site" description="Nucleophile" evidence="6">
    <location>
        <position position="238"/>
    </location>
</feature>
<keyword evidence="2 6" id="KW-0489">Methyltransferase</keyword>
<feature type="domain" description="SAM-dependent MTase RsmB/NOP-type" evidence="7">
    <location>
        <begin position="23"/>
        <end position="309"/>
    </location>
</feature>
<evidence type="ECO:0000256" key="4">
    <source>
        <dbReference type="ARBA" id="ARBA00022691"/>
    </source>
</evidence>
<dbReference type="NCBIfam" id="TIGR00446">
    <property type="entry name" value="nop2p"/>
    <property type="match status" value="1"/>
</dbReference>
<dbReference type="InterPro" id="IPR023267">
    <property type="entry name" value="RCMT"/>
</dbReference>
<dbReference type="GO" id="GO:0003723">
    <property type="term" value="F:RNA binding"/>
    <property type="evidence" value="ECO:0007669"/>
    <property type="project" value="UniProtKB-UniRule"/>
</dbReference>
<name>A0A7V2ZLP3_9BACT</name>
<feature type="binding site" evidence="6">
    <location>
        <position position="185"/>
    </location>
    <ligand>
        <name>S-adenosyl-L-methionine</name>
        <dbReference type="ChEBI" id="CHEBI:59789"/>
    </ligand>
</feature>
<dbReference type="SUPFAM" id="SSF53335">
    <property type="entry name" value="S-adenosyl-L-methionine-dependent methyltransferases"/>
    <property type="match status" value="1"/>
</dbReference>
<sequence length="477" mass="54829">MEKTSKAYEYFEKLYGKENAEAYQSYIEQTPKDYLRVNTSKISVDDLQLLLREKYNIKTEQLQNFPKVLKVVSDEEGLIGKTVEQILGFYYIQGLSSMLPPIVLNPDEKDLVMDLCGAPGSKTTQMAEMMNNKGTLIVNEIDINRIKSLIFNLDRLNIINTGILNFKGEILSKVYNNYFDKILVDAPCSGLGIIQKKEEVSKWWSIEHAERLHDLQTKLLVAAIKMTKAGGEIVYSTCTLSVEENEIVIDTILKNYPVELVEVNLPVKIHKAFTKYDGKELNPQIEKAIRILPWEIDSDGFFLVKMKKISPTEPMEKMAIPKTDSKIVSPNDKEFQPYLIYLSDHFGIDKNIFDAYKFIFKGRDIYIINKDWYDDNLSIFNRIGTKFGSLDKKQRITLHSNGAQVIGNFASRFVYEITNIQDLELYLTGMKIKNVNVPTGQYIVKYNNVVLGTAVNNEEGFKSRFPRTKRTQKFEVM</sequence>
<accession>A0A7V2ZLP3</accession>
<dbReference type="Gene3D" id="3.40.50.150">
    <property type="entry name" value="Vaccinia Virus protein VP39"/>
    <property type="match status" value="1"/>
</dbReference>
<dbReference type="GO" id="GO:0006396">
    <property type="term" value="P:RNA processing"/>
    <property type="evidence" value="ECO:0007669"/>
    <property type="project" value="InterPro"/>
</dbReference>
<dbReference type="PROSITE" id="PS51686">
    <property type="entry name" value="SAM_MT_RSMB_NOP"/>
    <property type="match status" value="1"/>
</dbReference>
<evidence type="ECO:0000256" key="1">
    <source>
        <dbReference type="ARBA" id="ARBA00007494"/>
    </source>
</evidence>
<proteinExistence type="inferred from homology"/>
<evidence type="ECO:0000259" key="7">
    <source>
        <dbReference type="PROSITE" id="PS51686"/>
    </source>
</evidence>
<comment type="caution">
    <text evidence="8">The sequence shown here is derived from an EMBL/GenBank/DDBJ whole genome shotgun (WGS) entry which is preliminary data.</text>
</comment>
<dbReference type="InterPro" id="IPR029063">
    <property type="entry name" value="SAM-dependent_MTases_sf"/>
</dbReference>
<evidence type="ECO:0000256" key="6">
    <source>
        <dbReference type="PROSITE-ProRule" id="PRU01023"/>
    </source>
</evidence>
<dbReference type="PANTHER" id="PTHR22807">
    <property type="entry name" value="NOP2 YEAST -RELATED NOL1/NOP2/FMU SUN DOMAIN-CONTAINING"/>
    <property type="match status" value="1"/>
</dbReference>
<evidence type="ECO:0000256" key="5">
    <source>
        <dbReference type="ARBA" id="ARBA00022884"/>
    </source>
</evidence>
<dbReference type="InterPro" id="IPR018314">
    <property type="entry name" value="RsmB/NOL1/NOP2-like_CS"/>
</dbReference>
<feature type="binding site" evidence="6">
    <location>
        <position position="140"/>
    </location>
    <ligand>
        <name>S-adenosyl-L-methionine</name>
        <dbReference type="ChEBI" id="CHEBI:59789"/>
    </ligand>
</feature>
<dbReference type="GO" id="GO:0008757">
    <property type="term" value="F:S-adenosylmethionine-dependent methyltransferase activity"/>
    <property type="evidence" value="ECO:0007669"/>
    <property type="project" value="InterPro"/>
</dbReference>
<keyword evidence="5 6" id="KW-0694">RNA-binding</keyword>
<reference evidence="8" key="1">
    <citation type="journal article" date="2020" name="mSystems">
        <title>Genome- and Community-Level Interaction Insights into Carbon Utilization and Element Cycling Functions of Hydrothermarchaeota in Hydrothermal Sediment.</title>
        <authorList>
            <person name="Zhou Z."/>
            <person name="Liu Y."/>
            <person name="Xu W."/>
            <person name="Pan J."/>
            <person name="Luo Z.H."/>
            <person name="Li M."/>
        </authorList>
    </citation>
    <scope>NUCLEOTIDE SEQUENCE [LARGE SCALE GENOMIC DNA]</scope>
    <source>
        <strain evidence="8">SpSt-479</strain>
    </source>
</reference>
<dbReference type="InterPro" id="IPR049560">
    <property type="entry name" value="MeTrfase_RsmB-F_NOP2_cat"/>
</dbReference>
<dbReference type="AlphaFoldDB" id="A0A7V2ZLP3"/>
<dbReference type="Gene3D" id="3.30.70.1170">
    <property type="entry name" value="Sun protein, domain 3"/>
    <property type="match status" value="1"/>
</dbReference>
<dbReference type="GO" id="GO:0008173">
    <property type="term" value="F:RNA methyltransferase activity"/>
    <property type="evidence" value="ECO:0007669"/>
    <property type="project" value="InterPro"/>
</dbReference>
<keyword evidence="3 6" id="KW-0808">Transferase</keyword>
<comment type="caution">
    <text evidence="6">Lacks conserved residue(s) required for the propagation of feature annotation.</text>
</comment>